<dbReference type="STRING" id="1328314.Achr_10150"/>
<keyword evidence="2" id="KW-0812">Transmembrane</keyword>
<dbReference type="GO" id="GO:0003677">
    <property type="term" value="F:DNA binding"/>
    <property type="evidence" value="ECO:0007669"/>
    <property type="project" value="InterPro"/>
</dbReference>
<keyword evidence="2" id="KW-0472">Membrane</keyword>
<dbReference type="SUPFAM" id="SSF47413">
    <property type="entry name" value="lambda repressor-like DNA-binding domains"/>
    <property type="match status" value="1"/>
</dbReference>
<dbReference type="PANTHER" id="PTHR34475:SF1">
    <property type="entry name" value="CYTOSKELETON PROTEIN RODZ"/>
    <property type="match status" value="1"/>
</dbReference>
<name>A0A0C4WKB7_9GAMM</name>
<evidence type="ECO:0000259" key="3">
    <source>
        <dbReference type="PROSITE" id="PS50943"/>
    </source>
</evidence>
<dbReference type="InterPro" id="IPR025194">
    <property type="entry name" value="RodZ-like_C"/>
</dbReference>
<evidence type="ECO:0000256" key="1">
    <source>
        <dbReference type="SAM" id="MobiDB-lite"/>
    </source>
</evidence>
<dbReference type="RefSeq" id="WP_039802428.1">
    <property type="nucleotide sequence ID" value="NZ_CP010415.1"/>
</dbReference>
<evidence type="ECO:0000313" key="5">
    <source>
        <dbReference type="Proteomes" id="UP000068210"/>
    </source>
</evidence>
<dbReference type="Pfam" id="PF13464">
    <property type="entry name" value="RodZ_C"/>
    <property type="match status" value="1"/>
</dbReference>
<reference evidence="4 5" key="1">
    <citation type="journal article" date="2015" name="PLoS ONE">
        <title>Azotobacter Genomes: The Genome of Azotobacter chroococcum NCIMB 8003 (ATCC 4412).</title>
        <authorList>
            <person name="Robson R.L."/>
            <person name="Jones R."/>
            <person name="Robson R.M."/>
            <person name="Schwartz A."/>
            <person name="Richardson T.H."/>
        </authorList>
    </citation>
    <scope>NUCLEOTIDE SEQUENCE [LARGE SCALE GENOMIC DNA]</scope>
    <source>
        <strain evidence="4 5">NCIMB 8003</strain>
    </source>
</reference>
<dbReference type="Pfam" id="PF13413">
    <property type="entry name" value="HTH_25"/>
    <property type="match status" value="1"/>
</dbReference>
<gene>
    <name evidence="4" type="ORF">Achr_10150</name>
</gene>
<keyword evidence="5" id="KW-1185">Reference proteome</keyword>
<dbReference type="Gene3D" id="1.10.260.40">
    <property type="entry name" value="lambda repressor-like DNA-binding domains"/>
    <property type="match status" value="1"/>
</dbReference>
<evidence type="ECO:0000256" key="2">
    <source>
        <dbReference type="SAM" id="Phobius"/>
    </source>
</evidence>
<dbReference type="PROSITE" id="PS50943">
    <property type="entry name" value="HTH_CROC1"/>
    <property type="match status" value="1"/>
</dbReference>
<feature type="region of interest" description="Disordered" evidence="1">
    <location>
        <begin position="178"/>
        <end position="208"/>
    </location>
</feature>
<proteinExistence type="predicted"/>
<dbReference type="InterPro" id="IPR010982">
    <property type="entry name" value="Lambda_DNA-bd_dom_sf"/>
</dbReference>
<organism evidence="4 5">
    <name type="scientific">Azotobacter chroococcum NCIMB 8003</name>
    <dbReference type="NCBI Taxonomy" id="1328314"/>
    <lineage>
        <taxon>Bacteria</taxon>
        <taxon>Pseudomonadati</taxon>
        <taxon>Pseudomonadota</taxon>
        <taxon>Gammaproteobacteria</taxon>
        <taxon>Pseudomonadales</taxon>
        <taxon>Pseudomonadaceae</taxon>
        <taxon>Azotobacter</taxon>
    </lineage>
</organism>
<dbReference type="PANTHER" id="PTHR34475">
    <property type="match status" value="1"/>
</dbReference>
<feature type="domain" description="HTH cro/C1-type" evidence="3">
    <location>
        <begin position="21"/>
        <end position="53"/>
    </location>
</feature>
<feature type="transmembrane region" description="Helical" evidence="2">
    <location>
        <begin position="114"/>
        <end position="134"/>
    </location>
</feature>
<dbReference type="InterPro" id="IPR001387">
    <property type="entry name" value="Cro/C1-type_HTH"/>
</dbReference>
<accession>A0A0C4WKB7</accession>
<protein>
    <submittedName>
        <fullName evidence="4">Cro/Cl family transcriptional regulator</fullName>
    </submittedName>
</protein>
<dbReference type="InterPro" id="IPR050400">
    <property type="entry name" value="Bact_Cytoskel_RodZ"/>
</dbReference>
<dbReference type="CDD" id="cd00093">
    <property type="entry name" value="HTH_XRE"/>
    <property type="match status" value="1"/>
</dbReference>
<dbReference type="KEGG" id="acx:Achr_10150"/>
<keyword evidence="2" id="KW-1133">Transmembrane helix</keyword>
<dbReference type="EMBL" id="CP010415">
    <property type="protein sequence ID" value="AJE20496.1"/>
    <property type="molecule type" value="Genomic_DNA"/>
</dbReference>
<evidence type="ECO:0000313" key="4">
    <source>
        <dbReference type="EMBL" id="AJE20496.1"/>
    </source>
</evidence>
<dbReference type="AlphaFoldDB" id="A0A0C4WKB7"/>
<dbReference type="Proteomes" id="UP000068210">
    <property type="component" value="Chromosome"/>
</dbReference>
<dbReference type="HOGENOM" id="CLU_047530_3_1_6"/>
<sequence length="346" mass="35806">MMNASQTESTAAASVNPGEILRKGREANDWSLAQVAGQLNLSTRTLVQLEAGEFDRLPGHTFARGYVRSYAKLLGMDQARLVEAFDQYTGTNAKGSEVHSLGKIEQPLRISQSLLRLAGLALILLLVGSALFWWQERSTQQGGRNALNLAHVEVDSADGTTQIHPLDEPEDQAVAQALQPAGPQPQPTPLAGSAASTDSHPAREAASAATPLPLAPVAPGMPAPPAGPAPAPAMPVVVPAAPAAAPATAGTPAAASPASASEPAAGEGVLSIRFTADCWTQVTDARGKALFRGLKRAGDTLELRGQKPLDVRLGFAHGAEVSFNGQPVNLAPYTARGATARLKLGN</sequence>